<dbReference type="Gene3D" id="3.40.50.1820">
    <property type="entry name" value="alpha/beta hydrolase"/>
    <property type="match status" value="1"/>
</dbReference>
<dbReference type="Proteomes" id="UP000642070">
    <property type="component" value="Unassembled WGS sequence"/>
</dbReference>
<feature type="domain" description="Serine aminopeptidase S33" evidence="3">
    <location>
        <begin position="53"/>
        <end position="151"/>
    </location>
</feature>
<keyword evidence="2" id="KW-0812">Transmembrane</keyword>
<evidence type="ECO:0000256" key="2">
    <source>
        <dbReference type="SAM" id="Phobius"/>
    </source>
</evidence>
<name>A0A917U8H7_9ACTN</name>
<evidence type="ECO:0000313" key="5">
    <source>
        <dbReference type="Proteomes" id="UP000642070"/>
    </source>
</evidence>
<dbReference type="EMBL" id="BMPI01000047">
    <property type="protein sequence ID" value="GGM62685.1"/>
    <property type="molecule type" value="Genomic_DNA"/>
</dbReference>
<feature type="transmembrane region" description="Helical" evidence="2">
    <location>
        <begin position="268"/>
        <end position="287"/>
    </location>
</feature>
<feature type="transmembrane region" description="Helical" evidence="2">
    <location>
        <begin position="235"/>
        <end position="256"/>
    </location>
</feature>
<dbReference type="InterPro" id="IPR022742">
    <property type="entry name" value="Hydrolase_4"/>
</dbReference>
<feature type="transmembrane region" description="Helical" evidence="2">
    <location>
        <begin position="354"/>
        <end position="371"/>
    </location>
</feature>
<feature type="transmembrane region" description="Helical" evidence="2">
    <location>
        <begin position="323"/>
        <end position="342"/>
    </location>
</feature>
<feature type="transmembrane region" description="Helical" evidence="2">
    <location>
        <begin position="383"/>
        <end position="402"/>
    </location>
</feature>
<accession>A0A917U8H7</accession>
<keyword evidence="2" id="KW-0472">Membrane</keyword>
<dbReference type="InterPro" id="IPR050261">
    <property type="entry name" value="FrsA_esterase"/>
</dbReference>
<dbReference type="Pfam" id="PF12146">
    <property type="entry name" value="Hydrolase_4"/>
    <property type="match status" value="1"/>
</dbReference>
<keyword evidence="5" id="KW-1185">Reference proteome</keyword>
<gene>
    <name evidence="4" type="ORF">GCM10007977_075390</name>
</gene>
<organism evidence="4 5">
    <name type="scientific">Dactylosporangium sucinum</name>
    <dbReference type="NCBI Taxonomy" id="1424081"/>
    <lineage>
        <taxon>Bacteria</taxon>
        <taxon>Bacillati</taxon>
        <taxon>Actinomycetota</taxon>
        <taxon>Actinomycetes</taxon>
        <taxon>Micromonosporales</taxon>
        <taxon>Micromonosporaceae</taxon>
        <taxon>Dactylosporangium</taxon>
    </lineage>
</organism>
<comment type="caution">
    <text evidence="4">The sequence shown here is derived from an EMBL/GenBank/DDBJ whole genome shotgun (WGS) entry which is preliminary data.</text>
</comment>
<evidence type="ECO:0000256" key="1">
    <source>
        <dbReference type="ARBA" id="ARBA00008645"/>
    </source>
</evidence>
<feature type="transmembrane region" description="Helical" evidence="2">
    <location>
        <begin position="434"/>
        <end position="456"/>
    </location>
</feature>
<comment type="similarity">
    <text evidence="1">Belongs to the AB hydrolase superfamily.</text>
</comment>
<dbReference type="SUPFAM" id="SSF53474">
    <property type="entry name" value="alpha/beta-Hydrolases"/>
    <property type="match status" value="1"/>
</dbReference>
<feature type="transmembrane region" description="Helical" evidence="2">
    <location>
        <begin position="408"/>
        <end position="427"/>
    </location>
</feature>
<proteinExistence type="inferred from homology"/>
<reference evidence="4" key="2">
    <citation type="submission" date="2020-09" db="EMBL/GenBank/DDBJ databases">
        <authorList>
            <person name="Sun Q."/>
            <person name="Ohkuma M."/>
        </authorList>
    </citation>
    <scope>NUCLEOTIDE SEQUENCE</scope>
    <source>
        <strain evidence="4">JCM 19831</strain>
    </source>
</reference>
<keyword evidence="2" id="KW-1133">Transmembrane helix</keyword>
<evidence type="ECO:0000313" key="4">
    <source>
        <dbReference type="EMBL" id="GGM62685.1"/>
    </source>
</evidence>
<feature type="transmembrane region" description="Helical" evidence="2">
    <location>
        <begin position="293"/>
        <end position="311"/>
    </location>
</feature>
<reference evidence="4" key="1">
    <citation type="journal article" date="2014" name="Int. J. Syst. Evol. Microbiol.">
        <title>Complete genome sequence of Corynebacterium casei LMG S-19264T (=DSM 44701T), isolated from a smear-ripened cheese.</title>
        <authorList>
            <consortium name="US DOE Joint Genome Institute (JGI-PGF)"/>
            <person name="Walter F."/>
            <person name="Albersmeier A."/>
            <person name="Kalinowski J."/>
            <person name="Ruckert C."/>
        </authorList>
    </citation>
    <scope>NUCLEOTIDE SEQUENCE</scope>
    <source>
        <strain evidence="4">JCM 19831</strain>
    </source>
</reference>
<dbReference type="AlphaFoldDB" id="A0A917U8H7"/>
<sequence>MVLASVVALLCVVAGVLGLVRADAGIVREQRTAGGLPVELVRADGATGRLPGVVVVHGYAGSARLMRGFADTLARRGYVVALPDLTGHGANPHHLPQEGAAWDAAIQRDLRTAVDLLRSSPLVDPDRIALVGHSMGAGAVAEFAAHDPAIRDTVAISLGAEGFGRPQRLLVIYGGLEFPGFRTAAQDALRAGAAQQVVEVPGVEHISVLFSGRTHEETAEWLGAAPGAVHPRDRVVPGALLLLGAILGLLPLARVVSRRTPDARAPAAWWWAGAAVPVAALGAKLAGPLPLAVGNYAAGYFLIIGLVLTAAGRRRPRFERVPATGLVLVGYAVAAVAVPIHLALTNAWPVGDRWWLLPVVTLCCAVFLFGAESASGGCVGRHALILALAACGLLAAAVVGVAPGFVVLVVPLLVVLLAWQAVWAAALRRRGAPGWLVAVVGAVVLAWPLATALPLAA</sequence>
<protein>
    <recommendedName>
        <fullName evidence="3">Serine aminopeptidase S33 domain-containing protein</fullName>
    </recommendedName>
</protein>
<dbReference type="PANTHER" id="PTHR22946">
    <property type="entry name" value="DIENELACTONE HYDROLASE DOMAIN-CONTAINING PROTEIN-RELATED"/>
    <property type="match status" value="1"/>
</dbReference>
<evidence type="ECO:0000259" key="3">
    <source>
        <dbReference type="Pfam" id="PF12146"/>
    </source>
</evidence>
<dbReference type="InterPro" id="IPR029058">
    <property type="entry name" value="AB_hydrolase_fold"/>
</dbReference>
<dbReference type="RefSeq" id="WP_229836236.1">
    <property type="nucleotide sequence ID" value="NZ_BMPI01000047.1"/>
</dbReference>